<keyword evidence="3" id="KW-1185">Reference proteome</keyword>
<evidence type="ECO:0000313" key="3">
    <source>
        <dbReference type="Proteomes" id="UP000054359"/>
    </source>
</evidence>
<proteinExistence type="predicted"/>
<evidence type="ECO:0000259" key="1">
    <source>
        <dbReference type="Pfam" id="PF22999"/>
    </source>
</evidence>
<name>A0A087TDS2_STEMI</name>
<protein>
    <submittedName>
        <fullName evidence="2">E3 ubiquitin-protein ligase listerin</fullName>
    </submittedName>
</protein>
<dbReference type="AlphaFoldDB" id="A0A087TDS2"/>
<organism evidence="2 3">
    <name type="scientific">Stegodyphus mimosarum</name>
    <name type="common">African social velvet spider</name>
    <dbReference type="NCBI Taxonomy" id="407821"/>
    <lineage>
        <taxon>Eukaryota</taxon>
        <taxon>Metazoa</taxon>
        <taxon>Ecdysozoa</taxon>
        <taxon>Arthropoda</taxon>
        <taxon>Chelicerata</taxon>
        <taxon>Arachnida</taxon>
        <taxon>Araneae</taxon>
        <taxon>Araneomorphae</taxon>
        <taxon>Entelegynae</taxon>
        <taxon>Eresoidea</taxon>
        <taxon>Eresidae</taxon>
        <taxon>Stegodyphus</taxon>
    </lineage>
</organism>
<dbReference type="STRING" id="407821.A0A087TDS2"/>
<dbReference type="EMBL" id="KK114767">
    <property type="protein sequence ID" value="KFM63261.1"/>
    <property type="molecule type" value="Genomic_DNA"/>
</dbReference>
<evidence type="ECO:0000313" key="2">
    <source>
        <dbReference type="EMBL" id="KFM63261.1"/>
    </source>
</evidence>
<accession>A0A087TDS2</accession>
<feature type="domain" description="E3 ubiquitin-protein ligase listerin HEAT repeat region" evidence="1">
    <location>
        <begin position="506"/>
        <end position="664"/>
    </location>
</feature>
<reference evidence="2 3" key="1">
    <citation type="submission" date="2013-11" db="EMBL/GenBank/DDBJ databases">
        <title>Genome sequencing of Stegodyphus mimosarum.</title>
        <authorList>
            <person name="Bechsgaard J."/>
        </authorList>
    </citation>
    <scope>NUCLEOTIDE SEQUENCE [LARGE SCALE GENOMIC DNA]</scope>
</reference>
<dbReference type="Pfam" id="PF22999">
    <property type="entry name" value="LTN1_E3_ligase_6th"/>
    <property type="match status" value="1"/>
</dbReference>
<dbReference type="OrthoDB" id="6108at2759"/>
<dbReference type="Proteomes" id="UP000054359">
    <property type="component" value="Unassembled WGS sequence"/>
</dbReference>
<sequence>MFSENLKQTILAGIYSSAKIRSEYLQNGSFILQAANELHNSILSIKNCEEALEMLQHSSFLLSSMDEAMSLHKPDIHYSALVLSELLESILPSEEEWNKMKNNLTLTLMPSILKGKVFYPLDKEESTYCSSNKDESLLFASEVISSIFVNLIENSSSQESEAFFEQYVMKHTSELLWCLSFANENEMKTHVDKLSTNCCKILSFLPVEKVQELVNILFYSSLAEGIYWALPFRCLLEIIETVCSSHFLPQFPEMIFKANEYDSDNKYVTIQILLYYTEQRQKIWHLSHLLQELSKMEMESTVGILGEIAQLCCCLQGIQFIPLEMRSLLVDTFNKIMNMKFVEEEKFLHSVQMTAILSSILKCDSSLINMEDLYFFVDHLISLLKSAKDWKYEKPMDLLFLQHLSSMFIVISSYIFMHNDKNPEKSLELTSDIWKHADDENIYQEFIFFILRVAVVIKKMNLSSRVFKAVVSKLLEAVKFIPEKYLSDVLLYHSLESVELQGKDSEDINALDCLISCLSSNVRELQLASHVMLMKVMPVLPTLVSNAQKSEEDDDSEYEAKIPDKLSSLIQLLNFTNEVVQSMLSDIRIGDCCTVLPYTDSYTFALTYLLAWLEILEFISSSPSQIRSEYAAHLEENKLLSCLFSNVFCLMPDNPLAIIQTDSTPTKKGLKSLFLCFPSLTS</sequence>
<gene>
    <name evidence="2" type="ORF">X975_07578</name>
</gene>
<feature type="non-terminal residue" evidence="2">
    <location>
        <position position="682"/>
    </location>
</feature>
<dbReference type="InterPro" id="IPR054477">
    <property type="entry name" value="LTN1_E3_ligase_6th"/>
</dbReference>